<protein>
    <submittedName>
        <fullName evidence="2">Uncharacterized protein</fullName>
    </submittedName>
</protein>
<reference evidence="2 3" key="1">
    <citation type="journal article" date="2020" name="Nature">
        <title>Six reference-quality genomes reveal evolution of bat adaptations.</title>
        <authorList>
            <person name="Jebb D."/>
            <person name="Huang Z."/>
            <person name="Pippel M."/>
            <person name="Hughes G.M."/>
            <person name="Lavrichenko K."/>
            <person name="Devanna P."/>
            <person name="Winkler S."/>
            <person name="Jermiin L.S."/>
            <person name="Skirmuntt E.C."/>
            <person name="Katzourakis A."/>
            <person name="Burkitt-Gray L."/>
            <person name="Ray D.A."/>
            <person name="Sullivan K.A.M."/>
            <person name="Roscito J.G."/>
            <person name="Kirilenko B.M."/>
            <person name="Davalos L.M."/>
            <person name="Corthals A.P."/>
            <person name="Power M.L."/>
            <person name="Jones G."/>
            <person name="Ransome R.D."/>
            <person name="Dechmann D.K.N."/>
            <person name="Locatelli A.G."/>
            <person name="Puechmaille S.J."/>
            <person name="Fedrigo O."/>
            <person name="Jarvis E.D."/>
            <person name="Hiller M."/>
            <person name="Vernes S.C."/>
            <person name="Myers E.W."/>
            <person name="Teeling E.C."/>
        </authorList>
    </citation>
    <scope>NUCLEOTIDE SEQUENCE [LARGE SCALE GENOMIC DNA]</scope>
    <source>
        <strain evidence="2">MRouAeg1</strain>
        <tissue evidence="2">Muscle</tissue>
    </source>
</reference>
<sequence length="198" mass="21130">MPLLGDASQGSLAEVRVRVPHGRGPQPPGHGLDSPRACRDPGRTAGERSFVCVCSCSQRRRHRLSSASAPQAIDAHGSPGPWCHTGWGPLPHRKRPSPPRPVLSSAPRTFVTCHLQVTVNTADDILWTNHPPEHRPHGPGVGESLSAPRPPGKSHGASPAGSLQRSAGKGQRMIVLGFKALNIVSSRCILLCSFLTRF</sequence>
<feature type="region of interest" description="Disordered" evidence="1">
    <location>
        <begin position="19"/>
        <end position="41"/>
    </location>
</feature>
<organism evidence="2 3">
    <name type="scientific">Rousettus aegyptiacus</name>
    <name type="common">Egyptian fruit bat</name>
    <name type="synonym">Pteropus aegyptiacus</name>
    <dbReference type="NCBI Taxonomy" id="9407"/>
    <lineage>
        <taxon>Eukaryota</taxon>
        <taxon>Metazoa</taxon>
        <taxon>Chordata</taxon>
        <taxon>Craniata</taxon>
        <taxon>Vertebrata</taxon>
        <taxon>Euteleostomi</taxon>
        <taxon>Mammalia</taxon>
        <taxon>Eutheria</taxon>
        <taxon>Laurasiatheria</taxon>
        <taxon>Chiroptera</taxon>
        <taxon>Yinpterochiroptera</taxon>
        <taxon>Pteropodoidea</taxon>
        <taxon>Pteropodidae</taxon>
        <taxon>Rousettinae</taxon>
        <taxon>Rousettus</taxon>
    </lineage>
</organism>
<keyword evidence="3" id="KW-1185">Reference proteome</keyword>
<dbReference type="Proteomes" id="UP000593571">
    <property type="component" value="Unassembled WGS sequence"/>
</dbReference>
<gene>
    <name evidence="2" type="ORF">HJG63_008419</name>
</gene>
<evidence type="ECO:0000313" key="3">
    <source>
        <dbReference type="Proteomes" id="UP000593571"/>
    </source>
</evidence>
<comment type="caution">
    <text evidence="2">The sequence shown here is derived from an EMBL/GenBank/DDBJ whole genome shotgun (WGS) entry which is preliminary data.</text>
</comment>
<accession>A0A7J8DXN0</accession>
<evidence type="ECO:0000256" key="1">
    <source>
        <dbReference type="SAM" id="MobiDB-lite"/>
    </source>
</evidence>
<dbReference type="EMBL" id="JACASE010000011">
    <property type="protein sequence ID" value="KAF6427958.1"/>
    <property type="molecule type" value="Genomic_DNA"/>
</dbReference>
<dbReference type="AlphaFoldDB" id="A0A7J8DXN0"/>
<evidence type="ECO:0000313" key="2">
    <source>
        <dbReference type="EMBL" id="KAF6427958.1"/>
    </source>
</evidence>
<name>A0A7J8DXN0_ROUAE</name>
<feature type="region of interest" description="Disordered" evidence="1">
    <location>
        <begin position="127"/>
        <end position="168"/>
    </location>
</feature>
<proteinExistence type="predicted"/>